<feature type="compositionally biased region" description="Low complexity" evidence="1">
    <location>
        <begin position="89"/>
        <end position="98"/>
    </location>
</feature>
<dbReference type="AlphaFoldDB" id="I0H2G5"/>
<feature type="compositionally biased region" description="Basic and acidic residues" evidence="1">
    <location>
        <begin position="99"/>
        <end position="112"/>
    </location>
</feature>
<evidence type="ECO:0000256" key="1">
    <source>
        <dbReference type="SAM" id="MobiDB-lite"/>
    </source>
</evidence>
<sequence>MQTVEAFAETHTSMGRTDEPDRTNVNRTADLSSPLMALAALIVSILALVVAGVTARYNKQNADAADKSSLAADRSADAAKESAEHAKSSAESAAAVARTEAEREHRDLRPTEPDITASLTTATNPRGGHEDRFLEFVLPRTYRISGDAITGGSRSPLSFSPVAEGGKTIKVQLDKSVGPRVDAVHIRFWPPVPGDPGERWHCPCDRDATEGGDPHWSWYIEVPEPHEVWVFRA</sequence>
<keyword evidence="2" id="KW-0472">Membrane</keyword>
<evidence type="ECO:0000256" key="2">
    <source>
        <dbReference type="SAM" id="Phobius"/>
    </source>
</evidence>
<keyword evidence="4" id="KW-1185">Reference proteome</keyword>
<keyword evidence="2" id="KW-0812">Transmembrane</keyword>
<feature type="region of interest" description="Disordered" evidence="1">
    <location>
        <begin position="75"/>
        <end position="130"/>
    </location>
</feature>
<dbReference type="EMBL" id="AP012319">
    <property type="protein sequence ID" value="BAL87202.1"/>
    <property type="molecule type" value="Genomic_DNA"/>
</dbReference>
<reference evidence="3 4" key="1">
    <citation type="submission" date="2012-02" db="EMBL/GenBank/DDBJ databases">
        <title>Complete genome sequence of Actinoplanes missouriensis 431 (= NBRC 102363).</title>
        <authorList>
            <person name="Ohnishi Y."/>
            <person name="Ishikawa J."/>
            <person name="Sekine M."/>
            <person name="Hosoyama A."/>
            <person name="Harada T."/>
            <person name="Narita H."/>
            <person name="Hata T."/>
            <person name="Konno Y."/>
            <person name="Tutikane K."/>
            <person name="Fujita N."/>
            <person name="Horinouchi S."/>
            <person name="Hayakawa M."/>
        </authorList>
    </citation>
    <scope>NUCLEOTIDE SEQUENCE [LARGE SCALE GENOMIC DNA]</scope>
    <source>
        <strain evidence="4">ATCC 14538 / DSM 43046 / CBS 188.64 / JCM 3121 / NBRC 102363 / NCIMB 12654 / NRRL B-3342 / UNCC 431</strain>
    </source>
</reference>
<organism evidence="3 4">
    <name type="scientific">Actinoplanes missouriensis (strain ATCC 14538 / DSM 43046 / CBS 188.64 / JCM 3121 / NBRC 102363 / NCIMB 12654 / NRRL B-3342 / UNCC 431)</name>
    <dbReference type="NCBI Taxonomy" id="512565"/>
    <lineage>
        <taxon>Bacteria</taxon>
        <taxon>Bacillati</taxon>
        <taxon>Actinomycetota</taxon>
        <taxon>Actinomycetes</taxon>
        <taxon>Micromonosporales</taxon>
        <taxon>Micromonosporaceae</taxon>
        <taxon>Actinoplanes</taxon>
    </lineage>
</organism>
<keyword evidence="2" id="KW-1133">Transmembrane helix</keyword>
<dbReference type="RefSeq" id="WP_014442097.1">
    <property type="nucleotide sequence ID" value="NC_017093.1"/>
</dbReference>
<feature type="transmembrane region" description="Helical" evidence="2">
    <location>
        <begin position="35"/>
        <end position="57"/>
    </location>
</feature>
<feature type="compositionally biased region" description="Basic and acidic residues" evidence="1">
    <location>
        <begin position="75"/>
        <end position="88"/>
    </location>
</feature>
<accession>I0H2G5</accession>
<protein>
    <submittedName>
        <fullName evidence="3">Uncharacterized protein</fullName>
    </submittedName>
</protein>
<evidence type="ECO:0000313" key="3">
    <source>
        <dbReference type="EMBL" id="BAL87202.1"/>
    </source>
</evidence>
<gene>
    <name evidence="3" type="ordered locus">AMIS_19820</name>
</gene>
<proteinExistence type="predicted"/>
<dbReference type="HOGENOM" id="CLU_1187899_0_0_11"/>
<dbReference type="KEGG" id="ams:AMIS_19820"/>
<dbReference type="OrthoDB" id="5196844at2"/>
<dbReference type="Proteomes" id="UP000007882">
    <property type="component" value="Chromosome"/>
</dbReference>
<name>I0H2G5_ACTM4</name>
<feature type="region of interest" description="Disordered" evidence="1">
    <location>
        <begin position="1"/>
        <end position="27"/>
    </location>
</feature>
<evidence type="ECO:0000313" key="4">
    <source>
        <dbReference type="Proteomes" id="UP000007882"/>
    </source>
</evidence>